<name>A0A517WKQ4_9PLAN</name>
<keyword evidence="1" id="KW-0812">Transmembrane</keyword>
<feature type="transmembrane region" description="Helical" evidence="1">
    <location>
        <begin position="21"/>
        <end position="39"/>
    </location>
</feature>
<dbReference type="AlphaFoldDB" id="A0A517WKQ4"/>
<reference evidence="2 3" key="1">
    <citation type="submission" date="2019-02" db="EMBL/GenBank/DDBJ databases">
        <title>Deep-cultivation of Planctomycetes and their phenomic and genomic characterization uncovers novel biology.</title>
        <authorList>
            <person name="Wiegand S."/>
            <person name="Jogler M."/>
            <person name="Boedeker C."/>
            <person name="Pinto D."/>
            <person name="Vollmers J."/>
            <person name="Rivas-Marin E."/>
            <person name="Kohn T."/>
            <person name="Peeters S.H."/>
            <person name="Heuer A."/>
            <person name="Rast P."/>
            <person name="Oberbeckmann S."/>
            <person name="Bunk B."/>
            <person name="Jeske O."/>
            <person name="Meyerdierks A."/>
            <person name="Storesund J.E."/>
            <person name="Kallscheuer N."/>
            <person name="Luecker S."/>
            <person name="Lage O.M."/>
            <person name="Pohl T."/>
            <person name="Merkel B.J."/>
            <person name="Hornburger P."/>
            <person name="Mueller R.-W."/>
            <person name="Bruemmer F."/>
            <person name="Labrenz M."/>
            <person name="Spormann A.M."/>
            <person name="Op den Camp H."/>
            <person name="Overmann J."/>
            <person name="Amann R."/>
            <person name="Jetten M.S.M."/>
            <person name="Mascher T."/>
            <person name="Medema M.H."/>
            <person name="Devos D.P."/>
            <person name="Kaster A.-K."/>
            <person name="Ovreas L."/>
            <person name="Rohde M."/>
            <person name="Galperin M.Y."/>
            <person name="Jogler C."/>
        </authorList>
    </citation>
    <scope>NUCLEOTIDE SEQUENCE [LARGE SCALE GENOMIC DNA]</scope>
    <source>
        <strain evidence="2 3">V6</strain>
    </source>
</reference>
<evidence type="ECO:0000256" key="1">
    <source>
        <dbReference type="SAM" id="Phobius"/>
    </source>
</evidence>
<dbReference type="Proteomes" id="UP000320722">
    <property type="component" value="Chromosome"/>
</dbReference>
<dbReference type="RefSeq" id="WP_197999538.1">
    <property type="nucleotide sequence ID" value="NZ_CP036347.1"/>
</dbReference>
<evidence type="ECO:0008006" key="4">
    <source>
        <dbReference type="Google" id="ProtNLM"/>
    </source>
</evidence>
<keyword evidence="1" id="KW-0472">Membrane</keyword>
<accession>A0A517WKQ4</accession>
<protein>
    <recommendedName>
        <fullName evidence="4">Spore coat protein</fullName>
    </recommendedName>
</protein>
<organism evidence="2 3">
    <name type="scientific">Gimesia chilikensis</name>
    <dbReference type="NCBI Taxonomy" id="2605989"/>
    <lineage>
        <taxon>Bacteria</taxon>
        <taxon>Pseudomonadati</taxon>
        <taxon>Planctomycetota</taxon>
        <taxon>Planctomycetia</taxon>
        <taxon>Planctomycetales</taxon>
        <taxon>Planctomycetaceae</taxon>
        <taxon>Gimesia</taxon>
    </lineage>
</organism>
<keyword evidence="1" id="KW-1133">Transmembrane helix</keyword>
<evidence type="ECO:0000313" key="2">
    <source>
        <dbReference type="EMBL" id="QDU05823.1"/>
    </source>
</evidence>
<sequence length="128" mass="14048">MQKSTDTVDAGKTATPKKRRGLKLALCMGLVLGGTFLLMPTQQAEAGHGCYSGYRGYGYSYPSYGYRGYYNSYPSYGSGGFFYSSPSFGIGIYSGSGYRGGYYGGYRSGYRSGYRGGYGHRGHHHRHR</sequence>
<dbReference type="EMBL" id="CP036347">
    <property type="protein sequence ID" value="QDU05823.1"/>
    <property type="molecule type" value="Genomic_DNA"/>
</dbReference>
<evidence type="ECO:0000313" key="3">
    <source>
        <dbReference type="Proteomes" id="UP000320722"/>
    </source>
</evidence>
<gene>
    <name evidence="2" type="ORF">V6x_55660</name>
</gene>
<proteinExistence type="predicted"/>